<name>A0AA37HXQ7_SEGBR</name>
<keyword evidence="4" id="KW-0233">DNA recombination</keyword>
<evidence type="ECO:0000259" key="5">
    <source>
        <dbReference type="Pfam" id="PF00149"/>
    </source>
</evidence>
<dbReference type="GO" id="GO:0008408">
    <property type="term" value="F:3'-5' exonuclease activity"/>
    <property type="evidence" value="ECO:0007669"/>
    <property type="project" value="InterPro"/>
</dbReference>
<feature type="domain" description="Calcineurin-like phosphoesterase" evidence="5">
    <location>
        <begin position="1"/>
        <end position="210"/>
    </location>
</feature>
<keyword evidence="4" id="KW-0255">Endonuclease</keyword>
<dbReference type="CDD" id="cd00840">
    <property type="entry name" value="MPP_Mre11_N"/>
    <property type="match status" value="1"/>
</dbReference>
<keyword evidence="2 4" id="KW-0378">Hydrolase</keyword>
<evidence type="ECO:0000313" key="7">
    <source>
        <dbReference type="Proteomes" id="UP000887043"/>
    </source>
</evidence>
<comment type="caution">
    <text evidence="6">The sequence shown here is derived from an EMBL/GenBank/DDBJ whole genome shotgun (WGS) entry which is preliminary data.</text>
</comment>
<evidence type="ECO:0000313" key="6">
    <source>
        <dbReference type="EMBL" id="GJG28497.1"/>
    </source>
</evidence>
<dbReference type="InterPro" id="IPR004593">
    <property type="entry name" value="SbcD"/>
</dbReference>
<dbReference type="InterPro" id="IPR029052">
    <property type="entry name" value="Metallo-depent_PP-like"/>
</dbReference>
<dbReference type="GO" id="GO:0004519">
    <property type="term" value="F:endonuclease activity"/>
    <property type="evidence" value="ECO:0007669"/>
    <property type="project" value="UniProtKB-KW"/>
</dbReference>
<evidence type="ECO:0000256" key="1">
    <source>
        <dbReference type="ARBA" id="ARBA00022722"/>
    </source>
</evidence>
<evidence type="ECO:0000256" key="3">
    <source>
        <dbReference type="ARBA" id="ARBA00022839"/>
    </source>
</evidence>
<dbReference type="InterPro" id="IPR004843">
    <property type="entry name" value="Calcineurin-like_PHP"/>
</dbReference>
<keyword evidence="1 4" id="KW-0540">Nuclease</keyword>
<dbReference type="InterPro" id="IPR041796">
    <property type="entry name" value="Mre11_N"/>
</dbReference>
<proteinExistence type="inferred from homology"/>
<dbReference type="GO" id="GO:0006260">
    <property type="term" value="P:DNA replication"/>
    <property type="evidence" value="ECO:0007669"/>
    <property type="project" value="UniProtKB-KW"/>
</dbReference>
<comment type="subunit">
    <text evidence="4">Heterodimer of SbcC and SbcD.</text>
</comment>
<keyword evidence="4" id="KW-0235">DNA replication</keyword>
<reference evidence="6" key="1">
    <citation type="submission" date="2021-08" db="EMBL/GenBank/DDBJ databases">
        <title>Prevotella lacticifex sp. nov., isolated from rumen of cow.</title>
        <authorList>
            <person name="Shinkai T."/>
            <person name="Ikeyama N."/>
            <person name="Kumagai M."/>
            <person name="Ohmori H."/>
            <person name="Sakamoto M."/>
            <person name="Ohkuma M."/>
            <person name="Mitsumori M."/>
        </authorList>
    </citation>
    <scope>NUCLEOTIDE SEQUENCE</scope>
    <source>
        <strain evidence="6">DSM 11371</strain>
    </source>
</reference>
<dbReference type="Proteomes" id="UP000887043">
    <property type="component" value="Unassembled WGS sequence"/>
</dbReference>
<evidence type="ECO:0000256" key="4">
    <source>
        <dbReference type="RuleBase" id="RU363069"/>
    </source>
</evidence>
<dbReference type="Pfam" id="PF00149">
    <property type="entry name" value="Metallophos"/>
    <property type="match status" value="1"/>
</dbReference>
<protein>
    <recommendedName>
        <fullName evidence="4">Nuclease SbcCD subunit D</fullName>
    </recommendedName>
</protein>
<sequence>MRILHTADIHLGQIIYQNYERRDEHDHYFKQLKKWCLQYQPDALVVSGDLFDIQQPSAATKACFNQYFAEIHRSCPSMKIIMTAGNHDSASRIQADHVIWDMAQTVLIGNSPAYDAQEGWEQKYIIKLPTGYVVALPYMAGDRQEQWQHLLHCVETDNIAHLPVVMMAHTAVAGLDLKGHDFEIGTLKTLSIDQLGEGYDYLALGHIHKPQTIGHQEDAMTEEVTYPAPVVRYSGSALHVSCDESYPHTVSLVDIDKHGGLVHIKQLRIDQLRHFYILPEDQDCYTDAEAAIADIKQWAETHRSGYIRLKMDYQVALPSNFNQMVYDVIDAYHDEIRYNPKLIWIGKPTAQEGDSNRPKIEIAELQQMKDPMHFIAQTIDNYPGLDLEELREAFEEVKLEMKRKDEN</sequence>
<dbReference type="GO" id="GO:0006310">
    <property type="term" value="P:DNA recombination"/>
    <property type="evidence" value="ECO:0007669"/>
    <property type="project" value="UniProtKB-KW"/>
</dbReference>
<dbReference type="NCBIfam" id="TIGR00619">
    <property type="entry name" value="sbcd"/>
    <property type="match status" value="1"/>
</dbReference>
<gene>
    <name evidence="4 6" type="primary">sbcD</name>
    <name evidence="6" type="ORF">PRRU23_21970</name>
</gene>
<dbReference type="PANTHER" id="PTHR30337:SF0">
    <property type="entry name" value="NUCLEASE SBCCD SUBUNIT D"/>
    <property type="match status" value="1"/>
</dbReference>
<dbReference type="EMBL" id="BPTR01000001">
    <property type="protein sequence ID" value="GJG28497.1"/>
    <property type="molecule type" value="Genomic_DNA"/>
</dbReference>
<evidence type="ECO:0000256" key="2">
    <source>
        <dbReference type="ARBA" id="ARBA00022801"/>
    </source>
</evidence>
<dbReference type="Gene3D" id="3.60.21.10">
    <property type="match status" value="1"/>
</dbReference>
<accession>A0AA37HXQ7</accession>
<dbReference type="RefSeq" id="WP_006281940.1">
    <property type="nucleotide sequence ID" value="NZ_BPTR01000001.1"/>
</dbReference>
<dbReference type="InterPro" id="IPR050535">
    <property type="entry name" value="DNA_Repair-Maintenance_Comp"/>
</dbReference>
<dbReference type="SUPFAM" id="SSF56300">
    <property type="entry name" value="Metallo-dependent phosphatases"/>
    <property type="match status" value="1"/>
</dbReference>
<comment type="function">
    <text evidence="4">SbcCD cleaves DNA hairpin structures. These structures can inhibit DNA replication and are intermediates in certain DNA recombination reactions. The complex acts as a 3'-&gt;5' double strand exonuclease that can open hairpins. It also has a 5' single-strand endonuclease activity.</text>
</comment>
<dbReference type="PANTHER" id="PTHR30337">
    <property type="entry name" value="COMPONENT OF ATP-DEPENDENT DSDNA EXONUCLEASE"/>
    <property type="match status" value="1"/>
</dbReference>
<comment type="similarity">
    <text evidence="4">Belongs to the SbcD family.</text>
</comment>
<dbReference type="AlphaFoldDB" id="A0AA37HXQ7"/>
<organism evidence="6 7">
    <name type="scientific">Segatella bryantii</name>
    <name type="common">Prevotella bryantii</name>
    <dbReference type="NCBI Taxonomy" id="77095"/>
    <lineage>
        <taxon>Bacteria</taxon>
        <taxon>Pseudomonadati</taxon>
        <taxon>Bacteroidota</taxon>
        <taxon>Bacteroidia</taxon>
        <taxon>Bacteroidales</taxon>
        <taxon>Prevotellaceae</taxon>
        <taxon>Segatella</taxon>
    </lineage>
</organism>
<keyword evidence="3 4" id="KW-0269">Exonuclease</keyword>